<keyword evidence="2" id="KW-1185">Reference proteome</keyword>
<organism evidence="1 2">
    <name type="scientific">Sphingomonas albertensis</name>
    <dbReference type="NCBI Taxonomy" id="2762591"/>
    <lineage>
        <taxon>Bacteria</taxon>
        <taxon>Pseudomonadati</taxon>
        <taxon>Pseudomonadota</taxon>
        <taxon>Alphaproteobacteria</taxon>
        <taxon>Sphingomonadales</taxon>
        <taxon>Sphingomonadaceae</taxon>
        <taxon>Sphingomonas</taxon>
    </lineage>
</organism>
<comment type="caution">
    <text evidence="1">The sequence shown here is derived from an EMBL/GenBank/DDBJ whole genome shotgun (WGS) entry which is preliminary data.</text>
</comment>
<dbReference type="RefSeq" id="WP_187502729.1">
    <property type="nucleotide sequence ID" value="NZ_CP162536.1"/>
</dbReference>
<gene>
    <name evidence="1" type="ORF">H8S47_04530</name>
</gene>
<reference evidence="1 2" key="1">
    <citation type="submission" date="2020-08" db="EMBL/GenBank/DDBJ databases">
        <title>Putative novel bacterial strains isolated from necrotic wheat leaf tissues caused by Xanthomonas translucens.</title>
        <authorList>
            <person name="Tambong J.T."/>
        </authorList>
    </citation>
    <scope>NUCLEOTIDE SEQUENCE [LARGE SCALE GENOMIC DNA]</scope>
    <source>
        <strain evidence="2">DOAB 1063</strain>
    </source>
</reference>
<protein>
    <submittedName>
        <fullName evidence="1">Phage tail protein</fullName>
    </submittedName>
</protein>
<dbReference type="EMBL" id="JACONT010000006">
    <property type="protein sequence ID" value="MBC3940949.1"/>
    <property type="molecule type" value="Genomic_DNA"/>
</dbReference>
<evidence type="ECO:0000313" key="1">
    <source>
        <dbReference type="EMBL" id="MBC3940949.1"/>
    </source>
</evidence>
<name>A0ABR7AKG8_9SPHN</name>
<dbReference type="Proteomes" id="UP000597613">
    <property type="component" value="Unassembled WGS sequence"/>
</dbReference>
<proteinExistence type="predicted"/>
<dbReference type="InterPro" id="IPR009678">
    <property type="entry name" value="Phage_tail_completion_R"/>
</dbReference>
<accession>A0ABR7AKG8</accession>
<evidence type="ECO:0000313" key="2">
    <source>
        <dbReference type="Proteomes" id="UP000597613"/>
    </source>
</evidence>
<dbReference type="Pfam" id="PF06891">
    <property type="entry name" value="P2_Phage_GpR"/>
    <property type="match status" value="1"/>
</dbReference>
<sequence>MKKPETLRSLLLAAVPGLKTKPENLAMFVDKGRIAARAGGTLSLEYRYTLNIVVQDYAGAVNDIMIPILAWIADQQPDLLQGNDPEPFGFESELLDADTADVSITIELSEAVRVTAKDGGGYDATHLAELHDGGGFDGVCCVNLWQLFLRDDLVAQTSDPAFVSTA</sequence>